<evidence type="ECO:0000256" key="1">
    <source>
        <dbReference type="SAM" id="MobiDB-lite"/>
    </source>
</evidence>
<feature type="region of interest" description="Disordered" evidence="1">
    <location>
        <begin position="1"/>
        <end position="86"/>
    </location>
</feature>
<feature type="compositionally biased region" description="Basic residues" evidence="1">
    <location>
        <begin position="77"/>
        <end position="86"/>
    </location>
</feature>
<name>A0AAV0WFU9_9HEMI</name>
<dbReference type="EMBL" id="CARXXK010000002">
    <property type="protein sequence ID" value="CAI6354557.1"/>
    <property type="molecule type" value="Genomic_DNA"/>
</dbReference>
<protein>
    <submittedName>
        <fullName evidence="2">Uncharacterized protein</fullName>
    </submittedName>
</protein>
<sequence>MNGAKVRGASLPIADGRRRGGASESGRVDGDGRWKKSFENSTGRSRRMTPATFVDENGTCGKTSPTLRGRKVGTGQTRKRWTKTND</sequence>
<evidence type="ECO:0000313" key="2">
    <source>
        <dbReference type="EMBL" id="CAI6354557.1"/>
    </source>
</evidence>
<reference evidence="2 3" key="1">
    <citation type="submission" date="2023-01" db="EMBL/GenBank/DDBJ databases">
        <authorList>
            <person name="Whitehead M."/>
        </authorList>
    </citation>
    <scope>NUCLEOTIDE SEQUENCE [LARGE SCALE GENOMIC DNA]</scope>
</reference>
<accession>A0AAV0WFU9</accession>
<proteinExistence type="predicted"/>
<evidence type="ECO:0000313" key="3">
    <source>
        <dbReference type="Proteomes" id="UP001160148"/>
    </source>
</evidence>
<dbReference type="Proteomes" id="UP001160148">
    <property type="component" value="Unassembled WGS sequence"/>
</dbReference>
<feature type="compositionally biased region" description="Basic and acidic residues" evidence="1">
    <location>
        <begin position="26"/>
        <end position="38"/>
    </location>
</feature>
<comment type="caution">
    <text evidence="2">The sequence shown here is derived from an EMBL/GenBank/DDBJ whole genome shotgun (WGS) entry which is preliminary data.</text>
</comment>
<dbReference type="AlphaFoldDB" id="A0AAV0WFU9"/>
<organism evidence="2 3">
    <name type="scientific">Macrosiphum euphorbiae</name>
    <name type="common">potato aphid</name>
    <dbReference type="NCBI Taxonomy" id="13131"/>
    <lineage>
        <taxon>Eukaryota</taxon>
        <taxon>Metazoa</taxon>
        <taxon>Ecdysozoa</taxon>
        <taxon>Arthropoda</taxon>
        <taxon>Hexapoda</taxon>
        <taxon>Insecta</taxon>
        <taxon>Pterygota</taxon>
        <taxon>Neoptera</taxon>
        <taxon>Paraneoptera</taxon>
        <taxon>Hemiptera</taxon>
        <taxon>Sternorrhyncha</taxon>
        <taxon>Aphidomorpha</taxon>
        <taxon>Aphidoidea</taxon>
        <taxon>Aphididae</taxon>
        <taxon>Macrosiphini</taxon>
        <taxon>Macrosiphum</taxon>
    </lineage>
</organism>
<keyword evidence="3" id="KW-1185">Reference proteome</keyword>
<gene>
    <name evidence="2" type="ORF">MEUPH1_LOCUS10540</name>
</gene>